<proteinExistence type="predicted"/>
<dbReference type="PROSITE" id="PS51212">
    <property type="entry name" value="WSC"/>
    <property type="match status" value="1"/>
</dbReference>
<dbReference type="Proteomes" id="UP000007148">
    <property type="component" value="Unassembled WGS sequence"/>
</dbReference>
<dbReference type="InParanoid" id="G4TZQ3"/>
<dbReference type="STRING" id="1109443.G4TZQ3"/>
<evidence type="ECO:0000313" key="3">
    <source>
        <dbReference type="Proteomes" id="UP000007148"/>
    </source>
</evidence>
<feature type="domain" description="WSC" evidence="1">
    <location>
        <begin position="1"/>
        <end position="67"/>
    </location>
</feature>
<dbReference type="OrthoDB" id="5985073at2759"/>
<evidence type="ECO:0000259" key="1">
    <source>
        <dbReference type="PROSITE" id="PS51212"/>
    </source>
</evidence>
<keyword evidence="3" id="KW-1185">Reference proteome</keyword>
<dbReference type="EMBL" id="CAFZ01001008">
    <property type="protein sequence ID" value="CCA76796.1"/>
    <property type="molecule type" value="Genomic_DNA"/>
</dbReference>
<name>G4TZQ3_SERID</name>
<dbReference type="InterPro" id="IPR002889">
    <property type="entry name" value="WSC_carb-bd"/>
</dbReference>
<gene>
    <name evidence="2" type="ORF">PIIN_10782</name>
</gene>
<accession>G4TZQ3</accession>
<dbReference type="HOGENOM" id="CLU_2264765_0_0_1"/>
<comment type="caution">
    <text evidence="2">The sequence shown here is derived from an EMBL/GenBank/DDBJ whole genome shotgun (WGS) entry which is preliminary data.</text>
</comment>
<organism evidence="2 3">
    <name type="scientific">Serendipita indica (strain DSM 11827)</name>
    <name type="common">Root endophyte fungus</name>
    <name type="synonym">Piriformospora indica</name>
    <dbReference type="NCBI Taxonomy" id="1109443"/>
    <lineage>
        <taxon>Eukaryota</taxon>
        <taxon>Fungi</taxon>
        <taxon>Dikarya</taxon>
        <taxon>Basidiomycota</taxon>
        <taxon>Agaricomycotina</taxon>
        <taxon>Agaricomycetes</taxon>
        <taxon>Sebacinales</taxon>
        <taxon>Serendipitaceae</taxon>
        <taxon>Serendipita</taxon>
    </lineage>
</organism>
<protein>
    <recommendedName>
        <fullName evidence="1">WSC domain-containing protein</fullName>
    </recommendedName>
</protein>
<sequence>MTNEVCQGFCYSKGYIYAATEWSNECCCDNSYDSSTVTSPTDCSMACVCSALDTCGGSLRHSLFQNIGTPSPPSTPSTLQTFDCYTDSVFNRALTYRVYSTAQ</sequence>
<evidence type="ECO:0000313" key="2">
    <source>
        <dbReference type="EMBL" id="CCA76796.1"/>
    </source>
</evidence>
<dbReference type="AlphaFoldDB" id="G4TZQ3"/>
<dbReference type="Pfam" id="PF01822">
    <property type="entry name" value="WSC"/>
    <property type="match status" value="1"/>
</dbReference>
<reference evidence="2 3" key="1">
    <citation type="journal article" date="2011" name="PLoS Pathog.">
        <title>Endophytic Life Strategies Decoded by Genome and Transcriptome Analyses of the Mutualistic Root Symbiont Piriformospora indica.</title>
        <authorList>
            <person name="Zuccaro A."/>
            <person name="Lahrmann U."/>
            <person name="Guldener U."/>
            <person name="Langen G."/>
            <person name="Pfiffi S."/>
            <person name="Biedenkopf D."/>
            <person name="Wong P."/>
            <person name="Samans B."/>
            <person name="Grimm C."/>
            <person name="Basiewicz M."/>
            <person name="Murat C."/>
            <person name="Martin F."/>
            <person name="Kogel K.H."/>
        </authorList>
    </citation>
    <scope>NUCLEOTIDE SEQUENCE [LARGE SCALE GENOMIC DNA]</scope>
    <source>
        <strain evidence="2 3">DSM 11827</strain>
    </source>
</reference>